<organism evidence="1 2">
    <name type="scientific">Novipirellula herctigrandis</name>
    <dbReference type="NCBI Taxonomy" id="2527986"/>
    <lineage>
        <taxon>Bacteria</taxon>
        <taxon>Pseudomonadati</taxon>
        <taxon>Planctomycetota</taxon>
        <taxon>Planctomycetia</taxon>
        <taxon>Pirellulales</taxon>
        <taxon>Pirellulaceae</taxon>
        <taxon>Novipirellula</taxon>
    </lineage>
</organism>
<dbReference type="AlphaFoldDB" id="A0A5C5ZCQ6"/>
<sequence length="148" mass="16340">MQGRRGRGVGNVLSVGSGRHWVQDMSTYRDGLWSRDAQLIWTQGKMGESIEIEFSVPADDKYDLLAVFTKAIEYGIFEFAVDGESVDKRVDLYDTEVTTSGEISLGKLTLTKGLHRLKATIVGHNAMSKGGHRTGANLFGLDYVRLAK</sequence>
<dbReference type="Gene3D" id="2.60.120.260">
    <property type="entry name" value="Galactose-binding domain-like"/>
    <property type="match status" value="1"/>
</dbReference>
<evidence type="ECO:0000313" key="2">
    <source>
        <dbReference type="Proteomes" id="UP000315010"/>
    </source>
</evidence>
<gene>
    <name evidence="1" type="ORF">CA13_65940</name>
</gene>
<comment type="caution">
    <text evidence="1">The sequence shown here is derived from an EMBL/GenBank/DDBJ whole genome shotgun (WGS) entry which is preliminary data.</text>
</comment>
<proteinExistence type="predicted"/>
<dbReference type="EMBL" id="SJPJ01000001">
    <property type="protein sequence ID" value="TWT85112.1"/>
    <property type="molecule type" value="Genomic_DNA"/>
</dbReference>
<accession>A0A5C5ZCQ6</accession>
<reference evidence="1 2" key="1">
    <citation type="submission" date="2019-02" db="EMBL/GenBank/DDBJ databases">
        <title>Deep-cultivation of Planctomycetes and their phenomic and genomic characterization uncovers novel biology.</title>
        <authorList>
            <person name="Wiegand S."/>
            <person name="Jogler M."/>
            <person name="Boedeker C."/>
            <person name="Pinto D."/>
            <person name="Vollmers J."/>
            <person name="Rivas-Marin E."/>
            <person name="Kohn T."/>
            <person name="Peeters S.H."/>
            <person name="Heuer A."/>
            <person name="Rast P."/>
            <person name="Oberbeckmann S."/>
            <person name="Bunk B."/>
            <person name="Jeske O."/>
            <person name="Meyerdierks A."/>
            <person name="Storesund J.E."/>
            <person name="Kallscheuer N."/>
            <person name="Luecker S."/>
            <person name="Lage O.M."/>
            <person name="Pohl T."/>
            <person name="Merkel B.J."/>
            <person name="Hornburger P."/>
            <person name="Mueller R.-W."/>
            <person name="Bruemmer F."/>
            <person name="Labrenz M."/>
            <person name="Spormann A.M."/>
            <person name="Op Den Camp H."/>
            <person name="Overmann J."/>
            <person name="Amann R."/>
            <person name="Jetten M.S.M."/>
            <person name="Mascher T."/>
            <person name="Medema M.H."/>
            <person name="Devos D.P."/>
            <person name="Kaster A.-K."/>
            <person name="Ovreas L."/>
            <person name="Rohde M."/>
            <person name="Galperin M.Y."/>
            <person name="Jogler C."/>
        </authorList>
    </citation>
    <scope>NUCLEOTIDE SEQUENCE [LARGE SCALE GENOMIC DNA]</scope>
    <source>
        <strain evidence="1 2">CA13</strain>
    </source>
</reference>
<keyword evidence="2" id="KW-1185">Reference proteome</keyword>
<dbReference type="Proteomes" id="UP000315010">
    <property type="component" value="Unassembled WGS sequence"/>
</dbReference>
<name>A0A5C5ZCQ6_9BACT</name>
<evidence type="ECO:0000313" key="1">
    <source>
        <dbReference type="EMBL" id="TWT85112.1"/>
    </source>
</evidence>
<protein>
    <submittedName>
        <fullName evidence="1">Uncharacterized protein</fullName>
    </submittedName>
</protein>